<evidence type="ECO:0000256" key="3">
    <source>
        <dbReference type="ARBA" id="ARBA00022900"/>
    </source>
</evidence>
<dbReference type="InterPro" id="IPR023795">
    <property type="entry name" value="Serpin_CS"/>
</dbReference>
<evidence type="ECO:0000256" key="1">
    <source>
        <dbReference type="ARBA" id="ARBA00009500"/>
    </source>
</evidence>
<dbReference type="SMART" id="SM00093">
    <property type="entry name" value="SERPIN"/>
    <property type="match status" value="2"/>
</dbReference>
<comment type="caution">
    <text evidence="6">The sequence shown here is derived from an EMBL/GenBank/DDBJ whole genome shotgun (WGS) entry which is preliminary data.</text>
</comment>
<dbReference type="Gene3D" id="2.30.39.10">
    <property type="entry name" value="Alpha-1-antitrypsin, domain 1"/>
    <property type="match status" value="4"/>
</dbReference>
<dbReference type="GO" id="GO:0004867">
    <property type="term" value="F:serine-type endopeptidase inhibitor activity"/>
    <property type="evidence" value="ECO:0007669"/>
    <property type="project" value="UniProtKB-KW"/>
</dbReference>
<comment type="similarity">
    <text evidence="1 4">Belongs to the serpin family.</text>
</comment>
<dbReference type="InterPro" id="IPR042185">
    <property type="entry name" value="Serpin_sf_2"/>
</dbReference>
<keyword evidence="3" id="KW-0722">Serine protease inhibitor</keyword>
<reference evidence="6 7" key="1">
    <citation type="submission" date="2020-08" db="EMBL/GenBank/DDBJ databases">
        <title>Aphidius gifuensis genome sequencing and assembly.</title>
        <authorList>
            <person name="Du Z."/>
        </authorList>
    </citation>
    <scope>NUCLEOTIDE SEQUENCE [LARGE SCALE GENOMIC DNA]</scope>
    <source>
        <strain evidence="6">YNYX2018</strain>
        <tissue evidence="6">Adults</tissue>
    </source>
</reference>
<keyword evidence="7" id="KW-1185">Reference proteome</keyword>
<dbReference type="Gene3D" id="3.30.497.10">
    <property type="entry name" value="Antithrombin, subunit I, domain 2"/>
    <property type="match status" value="6"/>
</dbReference>
<dbReference type="InterPro" id="IPR000215">
    <property type="entry name" value="Serpin_fam"/>
</dbReference>
<dbReference type="PANTHER" id="PTHR11461">
    <property type="entry name" value="SERINE PROTEASE INHIBITOR, SERPIN"/>
    <property type="match status" value="1"/>
</dbReference>
<evidence type="ECO:0000256" key="2">
    <source>
        <dbReference type="ARBA" id="ARBA00022690"/>
    </source>
</evidence>
<dbReference type="InterPro" id="IPR042178">
    <property type="entry name" value="Serpin_sf_1"/>
</dbReference>
<dbReference type="AlphaFoldDB" id="A0A835CSE1"/>
<keyword evidence="2" id="KW-0646">Protease inhibitor</keyword>
<organism evidence="6 7">
    <name type="scientific">Aphidius gifuensis</name>
    <name type="common">Parasitoid wasp</name>
    <dbReference type="NCBI Taxonomy" id="684658"/>
    <lineage>
        <taxon>Eukaryota</taxon>
        <taxon>Metazoa</taxon>
        <taxon>Ecdysozoa</taxon>
        <taxon>Arthropoda</taxon>
        <taxon>Hexapoda</taxon>
        <taxon>Insecta</taxon>
        <taxon>Pterygota</taxon>
        <taxon>Neoptera</taxon>
        <taxon>Endopterygota</taxon>
        <taxon>Hymenoptera</taxon>
        <taxon>Apocrita</taxon>
        <taxon>Ichneumonoidea</taxon>
        <taxon>Braconidae</taxon>
        <taxon>Aphidiinae</taxon>
        <taxon>Aphidius</taxon>
    </lineage>
</organism>
<feature type="domain" description="Serpin" evidence="5">
    <location>
        <begin position="691"/>
        <end position="973"/>
    </location>
</feature>
<evidence type="ECO:0000313" key="6">
    <source>
        <dbReference type="EMBL" id="KAF7992178.1"/>
    </source>
</evidence>
<proteinExistence type="inferred from homology"/>
<name>A0A835CSE1_APHGI</name>
<dbReference type="Pfam" id="PF00079">
    <property type="entry name" value="Serpin"/>
    <property type="match status" value="3"/>
</dbReference>
<evidence type="ECO:0000259" key="5">
    <source>
        <dbReference type="SMART" id="SM00093"/>
    </source>
</evidence>
<dbReference type="GO" id="GO:0005615">
    <property type="term" value="C:extracellular space"/>
    <property type="evidence" value="ECO:0007669"/>
    <property type="project" value="InterPro"/>
</dbReference>
<dbReference type="PROSITE" id="PS00284">
    <property type="entry name" value="SERPIN"/>
    <property type="match status" value="1"/>
</dbReference>
<accession>A0A835CSE1</accession>
<gene>
    <name evidence="6" type="ORF">HCN44_001503</name>
</gene>
<dbReference type="InterPro" id="IPR023796">
    <property type="entry name" value="Serpin_dom"/>
</dbReference>
<feature type="domain" description="Serpin" evidence="5">
    <location>
        <begin position="36"/>
        <end position="343"/>
    </location>
</feature>
<protein>
    <recommendedName>
        <fullName evidence="5">Serpin domain-containing protein</fullName>
    </recommendedName>
</protein>
<dbReference type="PANTHER" id="PTHR11461:SF211">
    <property type="entry name" value="GH10112P-RELATED"/>
    <property type="match status" value="1"/>
</dbReference>
<dbReference type="Proteomes" id="UP000639338">
    <property type="component" value="Unassembled WGS sequence"/>
</dbReference>
<dbReference type="EMBL" id="JACMRX010000003">
    <property type="protein sequence ID" value="KAF7992178.1"/>
    <property type="molecule type" value="Genomic_DNA"/>
</dbReference>
<evidence type="ECO:0000313" key="7">
    <source>
        <dbReference type="Proteomes" id="UP000639338"/>
    </source>
</evidence>
<dbReference type="SUPFAM" id="SSF56574">
    <property type="entry name" value="Serpins"/>
    <property type="match status" value="3"/>
</dbReference>
<sequence>MKLPITSFIGVFFGFSGWINPKALINPVDTMNQVSFNFFKVALKNEPGNFVYSPLGVLQLLSTGLFGSSGKTRTELDDSLQMQNFLDYIQTNTSNFIVKNNETVLDIYNMMFFNEKIQLESKYKKATADDFESTIDDADDYKRLSLLNTYIFKSGWRIGSPPKFTSMKPFYLNNTCQVNVPTMKLQYKYNLKYIHDLDATIIKLPYKMPDHQDSLAMFIIVPNKIQGLKLIEDNIDRINLKNFDNESTRELIDLFLPKFKLDTYVDVKEHLKKMGIRRSFTRAAEFSDVYEHPKFFVDQVVQNITVDVHEHGTGHHQRAGTYRVVNVNMTSKPDVKISSLIFPSADEQNDEGLPYAMTTTTDESEIDELPMSNLVESFNEMSLIFFKIVLENEPGNFVFSPFGVSQLITMLVFGALDITRLELQNFVKMLNFNYYITYDTFNNIPQLESNLLRIKNKVYIDKKFYLNSTFMEIISDNFESPVEQLDFKKSIAARNTINREIKKNGIYNVLKTGDVEKNDNLFLLNIIHLETGWELGRQKKKTLLKPFYINYGRTVKVPTMERELNILYTNHKVLNAKIIQIFHRMGINQAFTTDANFTGISQMKNLFINKIIQKSIIEVNEKNNVETPFNFVNINTTSKPDVKIPPLFLPSTVKETNREVLFTIIGETDKSKIYGLPMSDFSLKSFNEMSINFFKIVLKNEPGNFVFSPFGVSQLLTMSYFGARNKTRSELVDFLHEENLKNYINTFINIKIGEKRIKNVLSVQNKIYVDKKIKLKSAFKEITSKIFKSTVEQLNFENTEETKNTINSEIRKNGISNILKTGDVENNDNLFLLNAINLEAGWELGYQTKPILSKQFYISDGHSVEVPTMERNLNVFRTNNKALNATIVKIFHRMGINQAFTTDANFTGISQMKNLFINKIIQKSTIEVNEKNNINTPSYYNHTDGIDIKVDRSFLVVIAIRKFIIFTGRVSNPLL</sequence>
<dbReference type="InterPro" id="IPR036186">
    <property type="entry name" value="Serpin_sf"/>
</dbReference>
<evidence type="ECO:0000256" key="4">
    <source>
        <dbReference type="RuleBase" id="RU000411"/>
    </source>
</evidence>
<dbReference type="OrthoDB" id="7698358at2759"/>